<dbReference type="GO" id="GO:0008270">
    <property type="term" value="F:zinc ion binding"/>
    <property type="evidence" value="ECO:0007669"/>
    <property type="project" value="UniProtKB-KW"/>
</dbReference>
<sequence length="693" mass="76949">MESKPSRIPRRISVQPSSSLSARMMSGSRGNSLNDTYHSRDSSFRLDSEYQSTSASASPFQSTWYSESEITQGARSRSQNQQRDHDSKRPKLSCTNCTSTSAGRNIGHGLNAVSESSWRHNQVPRSSSMVLGSFGTDLMRERRDLERRTDSSISNLMDYSHRSGDFTNSSYIQDRVPSSYSQGARPKDNSLSTLQLNTSSTNHQMPSEHQTVPCSRDSNRNSLRSNFSPRELESPQSSTPPRFSYLSNRDEASTISSSDRVGSSQRSFQESSDNEGRRSTRRLLSRIASSMSSTFFPRRSSQDSLNTRSLSSENSYVSPRILTASQSRSNAASASDVPDSRASEASQGFRFLRRRWGLSSLSQNHTSEPDSENFNQESEGRNTGPWLSSSLRNRCTPLFSRRRREGRDESSRIPTSDIPSRSHHIFRRESNEVVHLEAQSDPLGATANRSQASAASSSAATGGSTSDSAHSGRNTGITGILPGSLFRFAVPPALGNNLTDNVMITVDIIPSGWSSSDGKSDKTKSAPSRDPEKLQKIKESLLLEDSEEEEGDLCRICQMAAASSSNLLIEPCKCTGSLQYVHQDCMKKWLQAKINSGSSLEAVTTCELCKEKLQLNLEDFDIHELHRAHANEQAEYEFISSGLYLVVLLHLCEQSFSDMMGNTNEPSTRVRLQRMIPKKMETITEHLILPNFI</sequence>
<dbReference type="Pfam" id="PF12906">
    <property type="entry name" value="RINGv"/>
    <property type="match status" value="1"/>
</dbReference>
<feature type="compositionally biased region" description="Polar residues" evidence="18">
    <location>
        <begin position="302"/>
        <end position="317"/>
    </location>
</feature>
<dbReference type="FunFam" id="3.30.40.10:FF:000108">
    <property type="entry name" value="E3 ubiquitin-protein ligase MARCH7 isoform X1"/>
    <property type="match status" value="1"/>
</dbReference>
<dbReference type="InterPro" id="IPR013083">
    <property type="entry name" value="Znf_RING/FYVE/PHD"/>
</dbReference>
<dbReference type="PANTHER" id="PTHR14471:SF1">
    <property type="entry name" value="E3 UBIQUITIN-PROTEIN LIGASE MARCHF7"/>
    <property type="match status" value="1"/>
</dbReference>
<evidence type="ECO:0000313" key="21">
    <source>
        <dbReference type="Proteomes" id="UP000472241"/>
    </source>
</evidence>
<evidence type="ECO:0000256" key="6">
    <source>
        <dbReference type="ARBA" id="ARBA00022553"/>
    </source>
</evidence>
<keyword evidence="9" id="KW-0863">Zinc-finger</keyword>
<feature type="compositionally biased region" description="Polar residues" evidence="18">
    <location>
        <begin position="234"/>
        <end position="247"/>
    </location>
</feature>
<evidence type="ECO:0000256" key="13">
    <source>
        <dbReference type="ARBA" id="ARBA00060147"/>
    </source>
</evidence>
<evidence type="ECO:0000256" key="8">
    <source>
        <dbReference type="ARBA" id="ARBA00022723"/>
    </source>
</evidence>
<evidence type="ECO:0000259" key="19">
    <source>
        <dbReference type="PROSITE" id="PS51292"/>
    </source>
</evidence>
<gene>
    <name evidence="20" type="primary">MARCHF7</name>
</gene>
<comment type="function">
    <text evidence="13">E3 ubiquitin-protein ligase which may specifically enhance the E2 activity of HIP2. E3 ubiquitin ligases accept ubiquitin from an E2 ubiquitin-conjugating enzyme in the form of a thioester and then directly transfer the ubiquitin to targeted substrates. May be involved in T-cell proliferation by regulating LIF secretion. May play a role in lysosome homeostasis. Promotes 'Lys-6', 'Lys-11' and 'Lys-63'-linked mixed polyubiquitination on ATG14 leading to the inhibition of autophagy by impairing the interaction between ATG14 and STX7. Participates in the dopamine-mediated negative regulation of the NLRP3 inflammasome by promoting its uibiquitination and subsequent degradation.</text>
</comment>
<evidence type="ECO:0000256" key="18">
    <source>
        <dbReference type="SAM" id="MobiDB-lite"/>
    </source>
</evidence>
<dbReference type="CTD" id="64844"/>
<keyword evidence="11" id="KW-0862">Zinc</keyword>
<organism evidence="20 21">
    <name type="scientific">Lynx canadensis</name>
    <name type="common">Canada lynx</name>
    <name type="synonym">Felis canadensis</name>
    <dbReference type="NCBI Taxonomy" id="61383"/>
    <lineage>
        <taxon>Eukaryota</taxon>
        <taxon>Metazoa</taxon>
        <taxon>Chordata</taxon>
        <taxon>Craniata</taxon>
        <taxon>Vertebrata</taxon>
        <taxon>Euteleostomi</taxon>
        <taxon>Mammalia</taxon>
        <taxon>Eutheria</taxon>
        <taxon>Laurasiatheria</taxon>
        <taxon>Carnivora</taxon>
        <taxon>Feliformia</taxon>
        <taxon>Felidae</taxon>
        <taxon>Felinae</taxon>
        <taxon>Lynx</taxon>
    </lineage>
</organism>
<keyword evidence="10" id="KW-0833">Ubl conjugation pathway</keyword>
<dbReference type="Ensembl" id="ENSLCNT00005012680.1">
    <property type="protein sequence ID" value="ENSLCNP00005011307.1"/>
    <property type="gene ID" value="ENSLCNG00005007412.1"/>
</dbReference>
<evidence type="ECO:0000256" key="2">
    <source>
        <dbReference type="ARBA" id="ARBA00004496"/>
    </source>
</evidence>
<dbReference type="GO" id="GO:0005634">
    <property type="term" value="C:nucleus"/>
    <property type="evidence" value="ECO:0007669"/>
    <property type="project" value="TreeGrafter"/>
</dbReference>
<keyword evidence="8" id="KW-0479">Metal-binding</keyword>
<dbReference type="GO" id="GO:0061630">
    <property type="term" value="F:ubiquitin protein ligase activity"/>
    <property type="evidence" value="ECO:0007669"/>
    <property type="project" value="UniProtKB-EC"/>
</dbReference>
<feature type="region of interest" description="Disordered" evidence="18">
    <location>
        <begin position="292"/>
        <end position="344"/>
    </location>
</feature>
<keyword evidence="5" id="KW-0963">Cytoplasm</keyword>
<feature type="region of interest" description="Disordered" evidence="18">
    <location>
        <begin position="445"/>
        <end position="475"/>
    </location>
</feature>
<feature type="compositionally biased region" description="Low complexity" evidence="18">
    <location>
        <begin position="256"/>
        <end position="267"/>
    </location>
</feature>
<feature type="compositionally biased region" description="Polar residues" evidence="18">
    <location>
        <begin position="165"/>
        <end position="182"/>
    </location>
</feature>
<evidence type="ECO:0000256" key="16">
    <source>
        <dbReference type="ARBA" id="ARBA00083915"/>
    </source>
</evidence>
<dbReference type="GO" id="GO:0051865">
    <property type="term" value="P:protein autoubiquitination"/>
    <property type="evidence" value="ECO:0007669"/>
    <property type="project" value="TreeGrafter"/>
</dbReference>
<dbReference type="EC" id="2.3.2.27" evidence="4"/>
<dbReference type="PROSITE" id="PS51292">
    <property type="entry name" value="ZF_RING_CH"/>
    <property type="match status" value="1"/>
</dbReference>
<evidence type="ECO:0000256" key="1">
    <source>
        <dbReference type="ARBA" id="ARBA00000900"/>
    </source>
</evidence>
<evidence type="ECO:0000256" key="3">
    <source>
        <dbReference type="ARBA" id="ARBA00004906"/>
    </source>
</evidence>
<feature type="domain" description="RING-CH-type" evidence="19">
    <location>
        <begin position="546"/>
        <end position="616"/>
    </location>
</feature>
<evidence type="ECO:0000256" key="7">
    <source>
        <dbReference type="ARBA" id="ARBA00022679"/>
    </source>
</evidence>
<dbReference type="GO" id="GO:0005737">
    <property type="term" value="C:cytoplasm"/>
    <property type="evidence" value="ECO:0007669"/>
    <property type="project" value="UniProtKB-SubCell"/>
</dbReference>
<evidence type="ECO:0000256" key="14">
    <source>
        <dbReference type="ARBA" id="ARBA00069013"/>
    </source>
</evidence>
<feature type="compositionally biased region" description="Polar residues" evidence="18">
    <location>
        <begin position="93"/>
        <end position="103"/>
    </location>
</feature>
<evidence type="ECO:0000256" key="12">
    <source>
        <dbReference type="ARBA" id="ARBA00022990"/>
    </source>
</evidence>
<feature type="compositionally biased region" description="Low complexity" evidence="18">
    <location>
        <begin position="17"/>
        <end position="30"/>
    </location>
</feature>
<feature type="region of interest" description="Disordered" evidence="18">
    <location>
        <begin position="156"/>
        <end position="280"/>
    </location>
</feature>
<keyword evidence="7" id="KW-0808">Transferase</keyword>
<evidence type="ECO:0000256" key="4">
    <source>
        <dbReference type="ARBA" id="ARBA00012483"/>
    </source>
</evidence>
<evidence type="ECO:0000256" key="5">
    <source>
        <dbReference type="ARBA" id="ARBA00022490"/>
    </source>
</evidence>
<dbReference type="GO" id="GO:0043130">
    <property type="term" value="F:ubiquitin binding"/>
    <property type="evidence" value="ECO:0007669"/>
    <property type="project" value="TreeGrafter"/>
</dbReference>
<dbReference type="InterPro" id="IPR052297">
    <property type="entry name" value="RING-CH-type_E3_ubiq-ligase"/>
</dbReference>
<feature type="compositionally biased region" description="Basic and acidic residues" evidence="18">
    <location>
        <begin position="37"/>
        <end position="48"/>
    </location>
</feature>
<protein>
    <recommendedName>
        <fullName evidence="14">E3 ubiquitin-protein ligase MARCHF7</fullName>
        <ecNumber evidence="4">2.3.2.27</ecNumber>
    </recommendedName>
    <alternativeName>
        <fullName evidence="16">Membrane-associated RING finger protein 7</fullName>
    </alternativeName>
    <alternativeName>
        <fullName evidence="15">Membrane-associated RING-CH protein VII</fullName>
    </alternativeName>
    <alternativeName>
        <fullName evidence="17">RING-type E3 ubiquitin transferase MARCHF7</fullName>
    </alternativeName>
</protein>
<dbReference type="AlphaFoldDB" id="A0A667GUN6"/>
<dbReference type="CDD" id="cd16812">
    <property type="entry name" value="RING_CH-C4HC3_MARCH7"/>
    <property type="match status" value="1"/>
</dbReference>
<keyword evidence="21" id="KW-1185">Reference proteome</keyword>
<feature type="compositionally biased region" description="Polar residues" evidence="18">
    <location>
        <begin position="361"/>
        <end position="377"/>
    </location>
</feature>
<dbReference type="InterPro" id="IPR011016">
    <property type="entry name" value="Znf_RING-CH"/>
</dbReference>
<evidence type="ECO:0000256" key="11">
    <source>
        <dbReference type="ARBA" id="ARBA00022833"/>
    </source>
</evidence>
<dbReference type="GeneID" id="115522326"/>
<dbReference type="Gene3D" id="3.30.40.10">
    <property type="entry name" value="Zinc/RING finger domain, C3HC4 (zinc finger)"/>
    <property type="match status" value="1"/>
</dbReference>
<proteinExistence type="predicted"/>
<name>A0A667GUN6_LYNCA</name>
<feature type="compositionally biased region" description="Low complexity" evidence="18">
    <location>
        <begin position="189"/>
        <end position="202"/>
    </location>
</feature>
<accession>A0A667GUN6</accession>
<feature type="region of interest" description="Disordered" evidence="18">
    <location>
        <begin position="361"/>
        <end position="428"/>
    </location>
</feature>
<feature type="compositionally biased region" description="Basic and acidic residues" evidence="18">
    <location>
        <begin position="518"/>
        <end position="533"/>
    </location>
</feature>
<evidence type="ECO:0000256" key="9">
    <source>
        <dbReference type="ARBA" id="ARBA00022771"/>
    </source>
</evidence>
<evidence type="ECO:0000256" key="10">
    <source>
        <dbReference type="ARBA" id="ARBA00022786"/>
    </source>
</evidence>
<dbReference type="Proteomes" id="UP000472241">
    <property type="component" value="Unplaced"/>
</dbReference>
<evidence type="ECO:0000256" key="17">
    <source>
        <dbReference type="ARBA" id="ARBA00084030"/>
    </source>
</evidence>
<feature type="compositionally biased region" description="Polar residues" evidence="18">
    <location>
        <begin position="203"/>
        <end position="213"/>
    </location>
</feature>
<evidence type="ECO:0000256" key="15">
    <source>
        <dbReference type="ARBA" id="ARBA00079600"/>
    </source>
</evidence>
<dbReference type="SUPFAM" id="SSF57850">
    <property type="entry name" value="RING/U-box"/>
    <property type="match status" value="1"/>
</dbReference>
<comment type="subcellular location">
    <subcellularLocation>
        <location evidence="2">Cytoplasm</location>
    </subcellularLocation>
</comment>
<dbReference type="SMART" id="SM00744">
    <property type="entry name" value="RINGv"/>
    <property type="match status" value="1"/>
</dbReference>
<comment type="catalytic activity">
    <reaction evidence="1">
        <text>S-ubiquitinyl-[E2 ubiquitin-conjugating enzyme]-L-cysteine + [acceptor protein]-L-lysine = [E2 ubiquitin-conjugating enzyme]-L-cysteine + N(6)-ubiquitinyl-[acceptor protein]-L-lysine.</text>
        <dbReference type="EC" id="2.3.2.27"/>
    </reaction>
</comment>
<keyword evidence="12" id="KW-0007">Acetylation</keyword>
<reference evidence="20" key="2">
    <citation type="submission" date="2025-09" db="UniProtKB">
        <authorList>
            <consortium name="Ensembl"/>
        </authorList>
    </citation>
    <scope>IDENTIFICATION</scope>
</reference>
<keyword evidence="6" id="KW-0597">Phosphoprotein</keyword>
<dbReference type="RefSeq" id="XP_030183958.1">
    <property type="nucleotide sequence ID" value="XM_030328098.1"/>
</dbReference>
<reference evidence="20" key="1">
    <citation type="submission" date="2025-08" db="UniProtKB">
        <authorList>
            <consortium name="Ensembl"/>
        </authorList>
    </citation>
    <scope>IDENTIFICATION</scope>
</reference>
<dbReference type="GO" id="GO:0031624">
    <property type="term" value="F:ubiquitin conjugating enzyme binding"/>
    <property type="evidence" value="ECO:0007669"/>
    <property type="project" value="TreeGrafter"/>
</dbReference>
<dbReference type="PANTHER" id="PTHR14471">
    <property type="entry name" value="MARCH7/10 E3 UBIQUITIN PROTEIN LIGASE FAMILY MEMBER"/>
    <property type="match status" value="1"/>
</dbReference>
<evidence type="ECO:0000313" key="20">
    <source>
        <dbReference type="Ensembl" id="ENSLCNP00005011307.1"/>
    </source>
</evidence>
<comment type="pathway">
    <text evidence="3">Protein modification; protein ubiquitination.</text>
</comment>
<feature type="region of interest" description="Disordered" evidence="18">
    <location>
        <begin position="1"/>
        <end position="108"/>
    </location>
</feature>
<feature type="compositionally biased region" description="Low complexity" evidence="18">
    <location>
        <begin position="324"/>
        <end position="335"/>
    </location>
</feature>
<feature type="compositionally biased region" description="Low complexity" evidence="18">
    <location>
        <begin position="445"/>
        <end position="472"/>
    </location>
</feature>
<feature type="compositionally biased region" description="Polar residues" evidence="18">
    <location>
        <begin position="49"/>
        <end position="81"/>
    </location>
</feature>
<feature type="region of interest" description="Disordered" evidence="18">
    <location>
        <begin position="514"/>
        <end position="533"/>
    </location>
</feature>